<reference evidence="8 9" key="1">
    <citation type="journal article" date="2018" name="IMA Fungus">
        <title>IMA Genome-F 9: Draft genome sequence of Annulohypoxylon stygium, Aspergillus mulundensis, Berkeleyomyces basicola (syn. Thielaviopsis basicola), Ceratocystis smalleyi, two Cercospora beticola strains, Coleophoma cylindrospora, Fusarium fracticaudum, Phialophora cf. hyalina, and Morchella septimelata.</title>
        <authorList>
            <person name="Wingfield B.D."/>
            <person name="Bills G.F."/>
            <person name="Dong Y."/>
            <person name="Huang W."/>
            <person name="Nel W.J."/>
            <person name="Swalarsk-Parry B.S."/>
            <person name="Vaghefi N."/>
            <person name="Wilken P.M."/>
            <person name="An Z."/>
            <person name="de Beer Z.W."/>
            <person name="De Vos L."/>
            <person name="Chen L."/>
            <person name="Duong T.A."/>
            <person name="Gao Y."/>
            <person name="Hammerbacher A."/>
            <person name="Kikkert J.R."/>
            <person name="Li Y."/>
            <person name="Li H."/>
            <person name="Li K."/>
            <person name="Li Q."/>
            <person name="Liu X."/>
            <person name="Ma X."/>
            <person name="Naidoo K."/>
            <person name="Pethybridge S.J."/>
            <person name="Sun J."/>
            <person name="Steenkamp E.T."/>
            <person name="van der Nest M.A."/>
            <person name="van Wyk S."/>
            <person name="Wingfield M.J."/>
            <person name="Xiong C."/>
            <person name="Yue Q."/>
            <person name="Zhang X."/>
        </authorList>
    </citation>
    <scope>NUCLEOTIDE SEQUENCE [LARGE SCALE GENOMIC DNA]</scope>
    <source>
        <strain evidence="8 9">DSM 5745</strain>
    </source>
</reference>
<comment type="function">
    <text evidence="6">Plays an important role in cellulose degradation. Shows hydrolytic activity against several glycosidic compounds.</text>
</comment>
<dbReference type="PANTHER" id="PTHR10353">
    <property type="entry name" value="GLYCOSYL HYDROLASE"/>
    <property type="match status" value="1"/>
</dbReference>
<evidence type="ECO:0000313" key="9">
    <source>
        <dbReference type="Proteomes" id="UP000256690"/>
    </source>
</evidence>
<evidence type="ECO:0000256" key="3">
    <source>
        <dbReference type="ARBA" id="ARBA00012744"/>
    </source>
</evidence>
<dbReference type="Gene3D" id="3.20.20.80">
    <property type="entry name" value="Glycosidases"/>
    <property type="match status" value="1"/>
</dbReference>
<dbReference type="PRINTS" id="PR00131">
    <property type="entry name" value="GLHYDRLASE1"/>
</dbReference>
<evidence type="ECO:0000313" key="8">
    <source>
        <dbReference type="EMBL" id="RDW74635.1"/>
    </source>
</evidence>
<comment type="catalytic activity">
    <reaction evidence="1">
        <text>Hydrolysis of terminal, non-reducing beta-D-glucosyl residues with release of beta-D-glucose.</text>
        <dbReference type="EC" id="3.2.1.21"/>
    </reaction>
</comment>
<comment type="caution">
    <text evidence="8">The sequence shown here is derived from an EMBL/GenBank/DDBJ whole genome shotgun (WGS) entry which is preliminary data.</text>
</comment>
<dbReference type="EC" id="3.2.1.21" evidence="3"/>
<evidence type="ECO:0000256" key="2">
    <source>
        <dbReference type="ARBA" id="ARBA00010838"/>
    </source>
</evidence>
<dbReference type="PROSITE" id="PS00653">
    <property type="entry name" value="GLYCOSYL_HYDROL_F1_2"/>
    <property type="match status" value="1"/>
</dbReference>
<dbReference type="SUPFAM" id="SSF51445">
    <property type="entry name" value="(Trans)glycosidases"/>
    <property type="match status" value="1"/>
</dbReference>
<proteinExistence type="inferred from homology"/>
<keyword evidence="5" id="KW-0326">Glycosidase</keyword>
<dbReference type="RefSeq" id="XP_026602403.1">
    <property type="nucleotide sequence ID" value="XM_026749313.1"/>
</dbReference>
<dbReference type="FunFam" id="3.20.20.80:FF:000011">
    <property type="entry name" value="Cytosolic beta-glucosidase"/>
    <property type="match status" value="1"/>
</dbReference>
<dbReference type="STRING" id="1810919.A0A3D8RKR2"/>
<dbReference type="EMBL" id="PVWQ01000008">
    <property type="protein sequence ID" value="RDW74635.1"/>
    <property type="molecule type" value="Genomic_DNA"/>
</dbReference>
<dbReference type="AlphaFoldDB" id="A0A3D8RKR2"/>
<keyword evidence="4" id="KW-0378">Hydrolase</keyword>
<dbReference type="Pfam" id="PF00232">
    <property type="entry name" value="Glyco_hydro_1"/>
    <property type="match status" value="1"/>
</dbReference>
<dbReference type="Proteomes" id="UP000256690">
    <property type="component" value="Unassembled WGS sequence"/>
</dbReference>
<dbReference type="OrthoDB" id="65569at2759"/>
<dbReference type="InterPro" id="IPR001360">
    <property type="entry name" value="Glyco_hydro_1"/>
</dbReference>
<accession>A0A3D8RKR2</accession>
<name>A0A3D8RKR2_9EURO</name>
<protein>
    <recommendedName>
        <fullName evidence="3">beta-glucosidase</fullName>
        <ecNumber evidence="3">3.2.1.21</ecNumber>
    </recommendedName>
</protein>
<organism evidence="8 9">
    <name type="scientific">Aspergillus mulundensis</name>
    <dbReference type="NCBI Taxonomy" id="1810919"/>
    <lineage>
        <taxon>Eukaryota</taxon>
        <taxon>Fungi</taxon>
        <taxon>Dikarya</taxon>
        <taxon>Ascomycota</taxon>
        <taxon>Pezizomycotina</taxon>
        <taxon>Eurotiomycetes</taxon>
        <taxon>Eurotiomycetidae</taxon>
        <taxon>Eurotiales</taxon>
        <taxon>Aspergillaceae</taxon>
        <taxon>Aspergillus</taxon>
        <taxon>Aspergillus subgen. Nidulantes</taxon>
    </lineage>
</organism>
<evidence type="ECO:0000256" key="1">
    <source>
        <dbReference type="ARBA" id="ARBA00000448"/>
    </source>
</evidence>
<comment type="similarity">
    <text evidence="2 7">Belongs to the glycosyl hydrolase 1 family.</text>
</comment>
<keyword evidence="9" id="KW-1185">Reference proteome</keyword>
<evidence type="ECO:0000256" key="6">
    <source>
        <dbReference type="ARBA" id="ARBA00056775"/>
    </source>
</evidence>
<dbReference type="GO" id="GO:0080079">
    <property type="term" value="F:cellobiose glucosidase activity"/>
    <property type="evidence" value="ECO:0007669"/>
    <property type="project" value="UniProtKB-ARBA"/>
</dbReference>
<dbReference type="PANTHER" id="PTHR10353:SF36">
    <property type="entry name" value="LP05116P"/>
    <property type="match status" value="1"/>
</dbReference>
<dbReference type="GeneID" id="38117667"/>
<dbReference type="InterPro" id="IPR017853">
    <property type="entry name" value="GH"/>
</dbReference>
<sequence length="517" mass="58440">MENSNVNVNVNMFEALKGNSLGSPEEPPYDPLPPIEDLPLPSTFRWGTATAAYQIEGSPTADGKGPSIWDTFSHLSPSRTNNENGDIACDHYNRVEEDLDLMASYGMDVYRFSIAWTRIIPLGGRNDPVNAQGIAFYNKLIDGLLARRIEPIVTLYHWDVPAALYERYGAFLDTAEFVADFETYARVCFEAFGDRVRKWVTFNEPYIIAIFGHHSGVLAPGRSTETGGDSSTEPWVVGHTLILSHAAVVGLYIRDYAGAQKGEISIVLNGHWYEPWDASDPADREAAQRRLEFYIAWFGDPIFLGKDYPSAMRAQLGDRLPQFTEEELARLRQLASRHTFYGMNHYSTKFAKALHEPPPLDDCTGNVEELSTNKTGRAVGPVSGMPWLRVAPHGFRKLLGWIWARYKLPIIVTENGCPDPGESQTPVEQAIEDKFRMTYLGLYLDTISRAITEDGVQVEGYYVWSLMDNFEWSAGYGPRYGITHVDFQTLVRTPKRSVWYLKHTFEERRRGSLTRSH</sequence>
<dbReference type="InterPro" id="IPR033132">
    <property type="entry name" value="GH_1_N_CS"/>
</dbReference>
<evidence type="ECO:0000256" key="4">
    <source>
        <dbReference type="ARBA" id="ARBA00022801"/>
    </source>
</evidence>
<gene>
    <name evidence="8" type="ORF">DSM5745_07297</name>
</gene>
<evidence type="ECO:0000256" key="5">
    <source>
        <dbReference type="ARBA" id="ARBA00023295"/>
    </source>
</evidence>
<dbReference type="GO" id="GO:0030245">
    <property type="term" value="P:cellulose catabolic process"/>
    <property type="evidence" value="ECO:0007669"/>
    <property type="project" value="UniProtKB-ARBA"/>
</dbReference>
<evidence type="ECO:0000256" key="7">
    <source>
        <dbReference type="RuleBase" id="RU003690"/>
    </source>
</evidence>